<comment type="subcellular location">
    <subcellularLocation>
        <location evidence="1">Membrane</location>
        <topology evidence="1">Single-pass type I membrane protein</topology>
    </subcellularLocation>
</comment>
<dbReference type="GO" id="GO:0007155">
    <property type="term" value="P:cell adhesion"/>
    <property type="evidence" value="ECO:0007669"/>
    <property type="project" value="UniProtKB-KW"/>
</dbReference>
<keyword evidence="8" id="KW-0472">Membrane</keyword>
<dbReference type="GO" id="GO:0045211">
    <property type="term" value="C:postsynaptic membrane"/>
    <property type="evidence" value="ECO:0007669"/>
    <property type="project" value="TreeGrafter"/>
</dbReference>
<evidence type="ECO:0000256" key="8">
    <source>
        <dbReference type="ARBA" id="ARBA00023136"/>
    </source>
</evidence>
<organism evidence="11 12">
    <name type="scientific">Pteropus vampyrus</name>
    <name type="common">Large flying fox</name>
    <dbReference type="NCBI Taxonomy" id="132908"/>
    <lineage>
        <taxon>Eukaryota</taxon>
        <taxon>Metazoa</taxon>
        <taxon>Chordata</taxon>
        <taxon>Craniata</taxon>
        <taxon>Vertebrata</taxon>
        <taxon>Euteleostomi</taxon>
        <taxon>Mammalia</taxon>
        <taxon>Eutheria</taxon>
        <taxon>Laurasiatheria</taxon>
        <taxon>Chiroptera</taxon>
        <taxon>Yinpterochiroptera</taxon>
        <taxon>Pteropodoidea</taxon>
        <taxon>Pteropodidae</taxon>
        <taxon>Pteropodinae</taxon>
        <taxon>Pteropus</taxon>
    </lineage>
</organism>
<evidence type="ECO:0000313" key="11">
    <source>
        <dbReference type="Proteomes" id="UP000515202"/>
    </source>
</evidence>
<evidence type="ECO:0000313" key="12">
    <source>
        <dbReference type="RefSeq" id="XP_011384983.1"/>
    </source>
</evidence>
<evidence type="ECO:0000256" key="9">
    <source>
        <dbReference type="ARBA" id="ARBA00023180"/>
    </source>
</evidence>
<evidence type="ECO:0000256" key="1">
    <source>
        <dbReference type="ARBA" id="ARBA00004479"/>
    </source>
</evidence>
<accession>A0A6P3RP99</accession>
<evidence type="ECO:0000256" key="4">
    <source>
        <dbReference type="ARBA" id="ARBA00022737"/>
    </source>
</evidence>
<evidence type="ECO:0000256" key="7">
    <source>
        <dbReference type="ARBA" id="ARBA00022989"/>
    </source>
</evidence>
<dbReference type="Proteomes" id="UP000515202">
    <property type="component" value="Unplaced"/>
</dbReference>
<dbReference type="PANTHER" id="PTHR14139">
    <property type="entry name" value="CALSYNTENIN"/>
    <property type="match status" value="1"/>
</dbReference>
<sequence>MTFTGVDTMASYEEVLHLLRYRNWHSRSLLDRKFKLVCSELNGRYISNEFQVEVNVIHTASPVEHASHMAAQPQFVHPDSGDEVKFPALPSHDWFFWQKSPS</sequence>
<dbReference type="AlphaFoldDB" id="A0A6P3RP99"/>
<name>A0A6P3RP99_PTEVA</name>
<evidence type="ECO:0000256" key="6">
    <source>
        <dbReference type="ARBA" id="ARBA00022889"/>
    </source>
</evidence>
<dbReference type="InterPro" id="IPR045588">
    <property type="entry name" value="CLSTN_C"/>
</dbReference>
<dbReference type="GeneID" id="105310505"/>
<feature type="domain" description="Calsyntenin C-terminal" evidence="10">
    <location>
        <begin position="1"/>
        <end position="84"/>
    </location>
</feature>
<keyword evidence="6" id="KW-0130">Cell adhesion</keyword>
<keyword evidence="2" id="KW-0812">Transmembrane</keyword>
<proteinExistence type="predicted"/>
<keyword evidence="7" id="KW-1133">Transmembrane helix</keyword>
<keyword evidence="9" id="KW-0325">Glycoprotein</keyword>
<keyword evidence="11" id="KW-1185">Reference proteome</keyword>
<dbReference type="OrthoDB" id="10012272at2759"/>
<dbReference type="PANTHER" id="PTHR14139:SF4">
    <property type="entry name" value="CALSYNTENIN-1"/>
    <property type="match status" value="1"/>
</dbReference>
<reference evidence="12" key="1">
    <citation type="submission" date="2025-08" db="UniProtKB">
        <authorList>
            <consortium name="RefSeq"/>
        </authorList>
    </citation>
    <scope>IDENTIFICATION</scope>
    <source>
        <tissue evidence="12">Kidney</tissue>
    </source>
</reference>
<keyword evidence="4" id="KW-0677">Repeat</keyword>
<evidence type="ECO:0000259" key="10">
    <source>
        <dbReference type="Pfam" id="PF19699"/>
    </source>
</evidence>
<dbReference type="Pfam" id="PF19699">
    <property type="entry name" value="CLSTN_C"/>
    <property type="match status" value="1"/>
</dbReference>
<gene>
    <name evidence="12" type="primary">LOC105310505</name>
</gene>
<keyword evidence="5" id="KW-0106">Calcium</keyword>
<dbReference type="KEGG" id="pvp:105310505"/>
<evidence type="ECO:0000256" key="3">
    <source>
        <dbReference type="ARBA" id="ARBA00022729"/>
    </source>
</evidence>
<protein>
    <submittedName>
        <fullName evidence="12">Calsyntenin-1-like</fullName>
    </submittedName>
</protein>
<dbReference type="GO" id="GO:0051965">
    <property type="term" value="P:positive regulation of synapse assembly"/>
    <property type="evidence" value="ECO:0007669"/>
    <property type="project" value="TreeGrafter"/>
</dbReference>
<dbReference type="GO" id="GO:0009986">
    <property type="term" value="C:cell surface"/>
    <property type="evidence" value="ECO:0007669"/>
    <property type="project" value="TreeGrafter"/>
</dbReference>
<keyword evidence="3" id="KW-0732">Signal</keyword>
<evidence type="ECO:0000256" key="2">
    <source>
        <dbReference type="ARBA" id="ARBA00022692"/>
    </source>
</evidence>
<dbReference type="RefSeq" id="XP_011384983.1">
    <property type="nucleotide sequence ID" value="XM_011386681.2"/>
</dbReference>
<evidence type="ECO:0000256" key="5">
    <source>
        <dbReference type="ARBA" id="ARBA00022837"/>
    </source>
</evidence>
<dbReference type="GO" id="GO:0050806">
    <property type="term" value="P:positive regulation of synaptic transmission"/>
    <property type="evidence" value="ECO:0007669"/>
    <property type="project" value="TreeGrafter"/>
</dbReference>